<dbReference type="Proteomes" id="UP001256711">
    <property type="component" value="Unassembled WGS sequence"/>
</dbReference>
<organism evidence="3 4">
    <name type="scientific">Enterococcus asini</name>
    <dbReference type="NCBI Taxonomy" id="57732"/>
    <lineage>
        <taxon>Bacteria</taxon>
        <taxon>Bacillati</taxon>
        <taxon>Bacillota</taxon>
        <taxon>Bacilli</taxon>
        <taxon>Lactobacillales</taxon>
        <taxon>Enterococcaceae</taxon>
        <taxon>Enterococcus</taxon>
    </lineage>
</organism>
<dbReference type="Pfam" id="PF05193">
    <property type="entry name" value="Peptidase_M16_C"/>
    <property type="match status" value="1"/>
</dbReference>
<feature type="domain" description="Peptidase M16 N-terminal" evidence="1">
    <location>
        <begin position="63"/>
        <end position="175"/>
    </location>
</feature>
<dbReference type="RefSeq" id="WP_270598544.1">
    <property type="nucleotide sequence ID" value="NZ_JAQESC010000010.1"/>
</dbReference>
<dbReference type="SUPFAM" id="SSF63411">
    <property type="entry name" value="LuxS/MPP-like metallohydrolase"/>
    <property type="match status" value="2"/>
</dbReference>
<dbReference type="InterPro" id="IPR011765">
    <property type="entry name" value="Pept_M16_N"/>
</dbReference>
<feature type="domain" description="Peptidase M16 C-terminal" evidence="2">
    <location>
        <begin position="181"/>
        <end position="365"/>
    </location>
</feature>
<sequence length="433" mass="48913">MHKINYDQINETLYTEVLPNGLTVYLLPKAGYHKTYGLFSTNYGSLDNRFVPLGESEPVTVPDGIAHFLEHKLFEKETGDVFQVFGKQGASANAFTSFTKTSYLFSATDQIRLNLETLLDFVQDPYFTKESVEKEKGIIGQEIGMYQDDPYFLQFSGLLAQMYPDHPLAVDILGTVETIDKITPEDLYLCYRTFYQPSNMKLLVVGNIDPEETMDWIKANQAGKEFPEATPIRREFPEESLANIQRTGSRKLPLSRSKGALGVKGLMGDLPKDSRELLRFRYSINLLLALLFGNTSGNYLRLYDEGVIDDSFGFEYDLDREFSFAAFFGDSDAPEAMTEAVQQILLHFATDPEVNEANLALLKKKMLGKYFQSLNSLEYIANQFTQSLFGELTVFDVPEVIASVTLADVLAAGKVLINQDAFVTYYLYPEEEN</sequence>
<gene>
    <name evidence="3" type="ORF">P7H43_08545</name>
</gene>
<proteinExistence type="predicted"/>
<dbReference type="GO" id="GO:0046872">
    <property type="term" value="F:metal ion binding"/>
    <property type="evidence" value="ECO:0007669"/>
    <property type="project" value="InterPro"/>
</dbReference>
<protein>
    <submittedName>
        <fullName evidence="3">Pitrilysin family protein</fullName>
    </submittedName>
</protein>
<dbReference type="Pfam" id="PF00675">
    <property type="entry name" value="Peptidase_M16"/>
    <property type="match status" value="1"/>
</dbReference>
<name>A0AAW8U3H5_9ENTE</name>
<dbReference type="PANTHER" id="PTHR11851:SF134">
    <property type="entry name" value="ZINC-DEPENDENT PROTEASE"/>
    <property type="match status" value="1"/>
</dbReference>
<comment type="caution">
    <text evidence="3">The sequence shown here is derived from an EMBL/GenBank/DDBJ whole genome shotgun (WGS) entry which is preliminary data.</text>
</comment>
<evidence type="ECO:0000313" key="4">
    <source>
        <dbReference type="Proteomes" id="UP001256711"/>
    </source>
</evidence>
<reference evidence="3" key="1">
    <citation type="submission" date="2023-03" db="EMBL/GenBank/DDBJ databases">
        <authorList>
            <person name="Shen W."/>
            <person name="Cai J."/>
        </authorList>
    </citation>
    <scope>NUCLEOTIDE SEQUENCE</scope>
    <source>
        <strain evidence="3">B226-2</strain>
    </source>
</reference>
<dbReference type="InterPro" id="IPR007863">
    <property type="entry name" value="Peptidase_M16_C"/>
</dbReference>
<dbReference type="Gene3D" id="3.30.830.10">
    <property type="entry name" value="Metalloenzyme, LuxS/M16 peptidase-like"/>
    <property type="match status" value="2"/>
</dbReference>
<dbReference type="NCBIfam" id="NF047421">
    <property type="entry name" value="YfmH_fam"/>
    <property type="match status" value="1"/>
</dbReference>
<dbReference type="EMBL" id="JARQBJ010000003">
    <property type="protein sequence ID" value="MDT2810533.1"/>
    <property type="molecule type" value="Genomic_DNA"/>
</dbReference>
<evidence type="ECO:0000259" key="1">
    <source>
        <dbReference type="Pfam" id="PF00675"/>
    </source>
</evidence>
<evidence type="ECO:0000259" key="2">
    <source>
        <dbReference type="Pfam" id="PF05193"/>
    </source>
</evidence>
<dbReference type="AlphaFoldDB" id="A0AAW8U3H5"/>
<dbReference type="PANTHER" id="PTHR11851">
    <property type="entry name" value="METALLOPROTEASE"/>
    <property type="match status" value="1"/>
</dbReference>
<dbReference type="InterPro" id="IPR050361">
    <property type="entry name" value="MPP/UQCRC_Complex"/>
</dbReference>
<evidence type="ECO:0000313" key="3">
    <source>
        <dbReference type="EMBL" id="MDT2810533.1"/>
    </source>
</evidence>
<dbReference type="InterPro" id="IPR011249">
    <property type="entry name" value="Metalloenz_LuxS/M16"/>
</dbReference>
<accession>A0AAW8U3H5</accession>